<dbReference type="Gene3D" id="3.30.700.10">
    <property type="entry name" value="Glycoprotein, Type 4 Pilin"/>
    <property type="match status" value="1"/>
</dbReference>
<feature type="compositionally biased region" description="Low complexity" evidence="1">
    <location>
        <begin position="210"/>
        <end position="224"/>
    </location>
</feature>
<dbReference type="Proteomes" id="UP000593765">
    <property type="component" value="Chromosome"/>
</dbReference>
<reference evidence="3 4" key="1">
    <citation type="submission" date="2020-10" db="EMBL/GenBank/DDBJ databases">
        <title>Wide distribution of Phycisphaera-like planctomycetes from WD2101 soil group in peatlands and genome analysis of the first cultivated representative.</title>
        <authorList>
            <person name="Dedysh S.N."/>
            <person name="Beletsky A.V."/>
            <person name="Ivanova A."/>
            <person name="Kulichevskaya I.S."/>
            <person name="Suzina N.E."/>
            <person name="Philippov D.A."/>
            <person name="Rakitin A.L."/>
            <person name="Mardanov A.V."/>
            <person name="Ravin N.V."/>
        </authorList>
    </citation>
    <scope>NUCLEOTIDE SEQUENCE [LARGE SCALE GENOMIC DNA]</scope>
    <source>
        <strain evidence="3 4">M1803</strain>
    </source>
</reference>
<dbReference type="EMBL" id="CP063458">
    <property type="protein sequence ID" value="QOV92323.1"/>
    <property type="molecule type" value="Genomic_DNA"/>
</dbReference>
<protein>
    <submittedName>
        <fullName evidence="3">DUF1559 domain-containing protein</fullName>
    </submittedName>
</protein>
<keyword evidence="4" id="KW-1185">Reference proteome</keyword>
<evidence type="ECO:0000256" key="2">
    <source>
        <dbReference type="SAM" id="Phobius"/>
    </source>
</evidence>
<dbReference type="AlphaFoldDB" id="A0A7M2X3M1"/>
<gene>
    <name evidence="3" type="ORF">IPV69_03590</name>
</gene>
<keyword evidence="2" id="KW-0472">Membrane</keyword>
<organism evidence="3 4">
    <name type="scientific">Humisphaera borealis</name>
    <dbReference type="NCBI Taxonomy" id="2807512"/>
    <lineage>
        <taxon>Bacteria</taxon>
        <taxon>Pseudomonadati</taxon>
        <taxon>Planctomycetota</taxon>
        <taxon>Phycisphaerae</taxon>
        <taxon>Tepidisphaerales</taxon>
        <taxon>Tepidisphaeraceae</taxon>
        <taxon>Humisphaera</taxon>
    </lineage>
</organism>
<dbReference type="InterPro" id="IPR045584">
    <property type="entry name" value="Pilin-like"/>
</dbReference>
<evidence type="ECO:0000256" key="1">
    <source>
        <dbReference type="SAM" id="MobiDB-lite"/>
    </source>
</evidence>
<feature type="transmembrane region" description="Helical" evidence="2">
    <location>
        <begin position="12"/>
        <end position="37"/>
    </location>
</feature>
<sequence>MVRSSALGSRQRWMVGFTLVELLVVIGIIALMISILLPSLGRAREQATRIRCAANLRQLGLAMQTYSLAEPNGSYPRTKYDPSKKQMLLDNAGYLVPATFGNSGYVGENNVPASLFLLMKTQKLSPQMFLCPATEGVAYPEDPKQSSNWKTIPLQMTYSLASAFPSAASPATSRLQWKNTLGAEFALIADINPGTRGGTNPPNNTVAPPHTASPSAMAAANSNNHGNTGQNVLYADGHAEFQNTPYAGEFRSNGIRDHIYTAGTGDGGITSELAMPVDAHDSVLLPTDDPGGK</sequence>
<dbReference type="PANTHER" id="PTHR30093:SF2">
    <property type="entry name" value="TYPE II SECRETION SYSTEM PROTEIN H"/>
    <property type="match status" value="1"/>
</dbReference>
<evidence type="ECO:0000313" key="3">
    <source>
        <dbReference type="EMBL" id="QOV92323.1"/>
    </source>
</evidence>
<evidence type="ECO:0000313" key="4">
    <source>
        <dbReference type="Proteomes" id="UP000593765"/>
    </source>
</evidence>
<keyword evidence="2" id="KW-0812">Transmembrane</keyword>
<accession>A0A7M2X3M1</accession>
<keyword evidence="2" id="KW-1133">Transmembrane helix</keyword>
<dbReference type="KEGG" id="hbs:IPV69_03590"/>
<proteinExistence type="predicted"/>
<feature type="region of interest" description="Disordered" evidence="1">
    <location>
        <begin position="210"/>
        <end position="229"/>
    </location>
</feature>
<dbReference type="PANTHER" id="PTHR30093">
    <property type="entry name" value="GENERAL SECRETION PATHWAY PROTEIN G"/>
    <property type="match status" value="1"/>
</dbReference>
<dbReference type="SUPFAM" id="SSF54523">
    <property type="entry name" value="Pili subunits"/>
    <property type="match status" value="1"/>
</dbReference>
<name>A0A7M2X3M1_9BACT</name>